<dbReference type="STRING" id="915471.SAMN05216201_10636"/>
<protein>
    <submittedName>
        <fullName evidence="2">Saccharopine dehydrogenase NADP binding domain-containing protein</fullName>
    </submittedName>
</protein>
<sequence>MRVLVLGGLGNFGARICKRLALEPGMEVLAGSRSLPADTPFADSPVRLVRLDMDAADFPRQLLDLGVDLLIHCAGPFQQQGYRVAEACCAAGVHYIDIADGRDFVADFPAAMATRAETDGVCLISGASTVPALSSAVVDRLAEQFASIDGISVAIAPGQQAPRGVATMRAVLSYAGKPFPRLRNGAWRTVYGWHDLRAIRFAGLGTRWGAACDIPDLALFAQRYPTVKTIEFRAALELRVQHLVLWGLAGLRRLGVGLPLECYAPRLEVFTRRYLDRFGGDRGGMMVRVSGRRPDGSPGYVTWHLTAPDGNGPEIPCMAAVLLALRMAASGPPASGAFACIGLLELDAFEPEFRRWGITTELEEGDSR</sequence>
<accession>A0A1H6X700</accession>
<dbReference type="Gene3D" id="3.40.50.720">
    <property type="entry name" value="NAD(P)-binding Rossmann-like Domain"/>
    <property type="match status" value="1"/>
</dbReference>
<gene>
    <name evidence="2" type="ORF">SAMN05216201_10636</name>
</gene>
<dbReference type="InterPro" id="IPR005097">
    <property type="entry name" value="Sacchrp_dh_NADP-bd"/>
</dbReference>
<organism evidence="2 3">
    <name type="scientific">Pseudomonas linyingensis</name>
    <dbReference type="NCBI Taxonomy" id="915471"/>
    <lineage>
        <taxon>Bacteria</taxon>
        <taxon>Pseudomonadati</taxon>
        <taxon>Pseudomonadota</taxon>
        <taxon>Gammaproteobacteria</taxon>
        <taxon>Pseudomonadales</taxon>
        <taxon>Pseudomonadaceae</taxon>
        <taxon>Pseudomonas</taxon>
    </lineage>
</organism>
<dbReference type="Proteomes" id="UP000242930">
    <property type="component" value="Unassembled WGS sequence"/>
</dbReference>
<proteinExistence type="predicted"/>
<evidence type="ECO:0000313" key="3">
    <source>
        <dbReference type="Proteomes" id="UP000242930"/>
    </source>
</evidence>
<feature type="domain" description="Saccharopine dehydrogenase NADP binding" evidence="1">
    <location>
        <begin position="3"/>
        <end position="119"/>
    </location>
</feature>
<dbReference type="Pfam" id="PF03435">
    <property type="entry name" value="Sacchrp_dh_NADP"/>
    <property type="match status" value="1"/>
</dbReference>
<reference evidence="3" key="1">
    <citation type="submission" date="2016-10" db="EMBL/GenBank/DDBJ databases">
        <authorList>
            <person name="Varghese N."/>
            <person name="Submissions S."/>
        </authorList>
    </citation>
    <scope>NUCLEOTIDE SEQUENCE [LARGE SCALE GENOMIC DNA]</scope>
    <source>
        <strain evidence="3">LMG 25967</strain>
    </source>
</reference>
<dbReference type="PANTHER" id="PTHR43796">
    <property type="entry name" value="CARBOXYNORSPERMIDINE SYNTHASE"/>
    <property type="match status" value="1"/>
</dbReference>
<dbReference type="OrthoDB" id="528778at2"/>
<dbReference type="PANTHER" id="PTHR43796:SF2">
    <property type="entry name" value="CARBOXYNORSPERMIDINE SYNTHASE"/>
    <property type="match status" value="1"/>
</dbReference>
<dbReference type="EMBL" id="FNZE01000006">
    <property type="protein sequence ID" value="SEJ23826.1"/>
    <property type="molecule type" value="Genomic_DNA"/>
</dbReference>
<name>A0A1H6X700_9PSED</name>
<dbReference type="SUPFAM" id="SSF51735">
    <property type="entry name" value="NAD(P)-binding Rossmann-fold domains"/>
    <property type="match status" value="1"/>
</dbReference>
<dbReference type="InterPro" id="IPR036291">
    <property type="entry name" value="NAD(P)-bd_dom_sf"/>
</dbReference>
<evidence type="ECO:0000313" key="2">
    <source>
        <dbReference type="EMBL" id="SEJ23826.1"/>
    </source>
</evidence>
<dbReference type="AlphaFoldDB" id="A0A1H6X700"/>
<keyword evidence="3" id="KW-1185">Reference proteome</keyword>
<dbReference type="RefSeq" id="WP_090310022.1">
    <property type="nucleotide sequence ID" value="NZ_FNZE01000006.1"/>
</dbReference>
<evidence type="ECO:0000259" key="1">
    <source>
        <dbReference type="Pfam" id="PF03435"/>
    </source>
</evidence>